<dbReference type="Gene3D" id="3.40.50.1820">
    <property type="entry name" value="alpha/beta hydrolase"/>
    <property type="match status" value="1"/>
</dbReference>
<feature type="signal peptide" evidence="3">
    <location>
        <begin position="1"/>
        <end position="22"/>
    </location>
</feature>
<dbReference type="Proteomes" id="UP000076088">
    <property type="component" value="Chromosome"/>
</dbReference>
<dbReference type="GO" id="GO:0004806">
    <property type="term" value="F:triacylglycerol lipase activity"/>
    <property type="evidence" value="ECO:0007669"/>
    <property type="project" value="TreeGrafter"/>
</dbReference>
<protein>
    <recommendedName>
        <fullName evidence="4">Alpha/beta hydrolase fold-3 domain-containing protein</fullName>
    </recommendedName>
</protein>
<keyword evidence="6" id="KW-1185">Reference proteome</keyword>
<reference evidence="6" key="1">
    <citation type="submission" date="2015-11" db="EMBL/GenBank/DDBJ databases">
        <title>Complete genome sequence of a polyethylene-glycol degrader Sphingopyxis macrogoltabida 203N (NBRC 111659).</title>
        <authorList>
            <person name="Yoshiyuki O."/>
            <person name="Shouta N."/>
            <person name="Nagata Y."/>
            <person name="Numata M."/>
            <person name="Tsuchikane K."/>
            <person name="Hosoyama A."/>
            <person name="Yamazoe A."/>
            <person name="Tsuda M."/>
            <person name="Fujita N."/>
            <person name="Kawai F."/>
        </authorList>
    </citation>
    <scope>NUCLEOTIDE SEQUENCE [LARGE SCALE GENOMIC DNA]</scope>
    <source>
        <strain evidence="6">203N</strain>
    </source>
</reference>
<evidence type="ECO:0000256" key="2">
    <source>
        <dbReference type="ARBA" id="ARBA00022801"/>
    </source>
</evidence>
<keyword evidence="3" id="KW-0732">Signal</keyword>
<dbReference type="KEGG" id="smaz:LH19_18495"/>
<dbReference type="InterPro" id="IPR013094">
    <property type="entry name" value="AB_hydrolase_3"/>
</dbReference>
<evidence type="ECO:0000313" key="5">
    <source>
        <dbReference type="EMBL" id="AMU91116.1"/>
    </source>
</evidence>
<dbReference type="InterPro" id="IPR029058">
    <property type="entry name" value="AB_hydrolase_fold"/>
</dbReference>
<feature type="chain" id="PRO_5041954692" description="Alpha/beta hydrolase fold-3 domain-containing protein" evidence="3">
    <location>
        <begin position="23"/>
        <end position="333"/>
    </location>
</feature>
<dbReference type="PANTHER" id="PTHR48081">
    <property type="entry name" value="AB HYDROLASE SUPERFAMILY PROTEIN C4A8.06C"/>
    <property type="match status" value="1"/>
</dbReference>
<sequence length="333" mass="35340">MIMNRKTLLLAMLLAGAAPAVAQEAPPVRDMQSWPLPETLSPEGRAAVAALAAQKMPDPVPPIAEVRKLIDMMQAGMGAPLEKRYEVRIENGAIAGVPVRIVYPKGVDTLGTGPVLLNLHGGGFAVDSGSLTETIPIAARSGIPVVAVLYRLSPENPYPAALDDALAVYRALEKERTARRIAVFGTSAGAALSGQLVAKLASLGRPMPAALGYFSGNADLTKRGDSESWMPGPPFDWVADYVGKTPVTDPVISPIHGDVSGFPPTLLLSSTRDFLLSPTAIFARKLTEKGVDARLVVFDGLPHAFWGYMDIPETDEANELIARFLKDKLAAAK</sequence>
<dbReference type="PANTHER" id="PTHR48081:SF30">
    <property type="entry name" value="ACETYL-HYDROLASE LIPR-RELATED"/>
    <property type="match status" value="1"/>
</dbReference>
<reference evidence="5 6" key="2">
    <citation type="journal article" date="2016" name="Genome Announc.">
        <title>Complete Genome Sequence of Sphingopyxis macrogoltabida Strain 203N (NBRC 111659), a Polyethylene Glycol Degrader.</title>
        <authorList>
            <person name="Ohtsubo Y."/>
            <person name="Nonoyama S."/>
            <person name="Nagata Y."/>
            <person name="Numata M."/>
            <person name="Tsuchikane K."/>
            <person name="Hosoyama A."/>
            <person name="Yamazoe A."/>
            <person name="Tsuda M."/>
            <person name="Fujita N."/>
            <person name="Kawai F."/>
        </authorList>
    </citation>
    <scope>NUCLEOTIDE SEQUENCE [LARGE SCALE GENOMIC DNA]</scope>
    <source>
        <strain evidence="5 6">203N</strain>
    </source>
</reference>
<gene>
    <name evidence="5" type="ORF">ATM17_19060</name>
</gene>
<proteinExistence type="inferred from homology"/>
<evidence type="ECO:0000256" key="3">
    <source>
        <dbReference type="SAM" id="SignalP"/>
    </source>
</evidence>
<keyword evidence="2" id="KW-0378">Hydrolase</keyword>
<evidence type="ECO:0000313" key="6">
    <source>
        <dbReference type="Proteomes" id="UP000076088"/>
    </source>
</evidence>
<dbReference type="SUPFAM" id="SSF53474">
    <property type="entry name" value="alpha/beta-Hydrolases"/>
    <property type="match status" value="1"/>
</dbReference>
<dbReference type="RefSeq" id="WP_054731035.1">
    <property type="nucleotide sequence ID" value="NZ_CP009429.1"/>
</dbReference>
<dbReference type="EMBL" id="CP013344">
    <property type="protein sequence ID" value="AMU91116.1"/>
    <property type="molecule type" value="Genomic_DNA"/>
</dbReference>
<feature type="domain" description="Alpha/beta hydrolase fold-3" evidence="4">
    <location>
        <begin position="116"/>
        <end position="306"/>
    </location>
</feature>
<accession>A0AAC9AWA5</accession>
<comment type="similarity">
    <text evidence="1">Belongs to the 'GDXG' lipolytic enzyme family.</text>
</comment>
<dbReference type="Pfam" id="PF07859">
    <property type="entry name" value="Abhydrolase_3"/>
    <property type="match status" value="1"/>
</dbReference>
<evidence type="ECO:0000259" key="4">
    <source>
        <dbReference type="Pfam" id="PF07859"/>
    </source>
</evidence>
<dbReference type="AlphaFoldDB" id="A0AAC9AWA5"/>
<evidence type="ECO:0000256" key="1">
    <source>
        <dbReference type="ARBA" id="ARBA00010515"/>
    </source>
</evidence>
<organism evidence="5 6">
    <name type="scientific">Sphingopyxis macrogoltabida</name>
    <name type="common">Sphingomonas macrogoltabidus</name>
    <dbReference type="NCBI Taxonomy" id="33050"/>
    <lineage>
        <taxon>Bacteria</taxon>
        <taxon>Pseudomonadati</taxon>
        <taxon>Pseudomonadota</taxon>
        <taxon>Alphaproteobacteria</taxon>
        <taxon>Sphingomonadales</taxon>
        <taxon>Sphingomonadaceae</taxon>
        <taxon>Sphingopyxis</taxon>
    </lineage>
</organism>
<dbReference type="InterPro" id="IPR050300">
    <property type="entry name" value="GDXG_lipolytic_enzyme"/>
</dbReference>
<name>A0AAC9AWA5_SPHMC</name>